<organism evidence="2 3">
    <name type="scientific">Staphylococcus canis</name>
    <dbReference type="NCBI Taxonomy" id="2724942"/>
    <lineage>
        <taxon>Bacteria</taxon>
        <taxon>Bacillati</taxon>
        <taxon>Bacillota</taxon>
        <taxon>Bacilli</taxon>
        <taxon>Bacillales</taxon>
        <taxon>Staphylococcaceae</taxon>
        <taxon>Staphylococcus</taxon>
    </lineage>
</organism>
<feature type="transmembrane region" description="Helical" evidence="1">
    <location>
        <begin position="70"/>
        <end position="90"/>
    </location>
</feature>
<keyword evidence="3" id="KW-1185">Reference proteome</keyword>
<dbReference type="Proteomes" id="UP000751852">
    <property type="component" value="Unassembled WGS sequence"/>
</dbReference>
<dbReference type="PANTHER" id="PTHR41324">
    <property type="entry name" value="MEMBRANE PROTEIN-RELATED"/>
    <property type="match status" value="1"/>
</dbReference>
<dbReference type="EMBL" id="JABANU010000010">
    <property type="protein sequence ID" value="MBI5974980.1"/>
    <property type="molecule type" value="Genomic_DNA"/>
</dbReference>
<evidence type="ECO:0000256" key="1">
    <source>
        <dbReference type="SAM" id="Phobius"/>
    </source>
</evidence>
<feature type="transmembrane region" description="Helical" evidence="1">
    <location>
        <begin position="266"/>
        <end position="288"/>
    </location>
</feature>
<gene>
    <name evidence="2" type="ORF">HHH54_05100</name>
</gene>
<feature type="transmembrane region" description="Helical" evidence="1">
    <location>
        <begin position="99"/>
        <end position="118"/>
    </location>
</feature>
<evidence type="ECO:0000313" key="2">
    <source>
        <dbReference type="EMBL" id="MBI5974980.1"/>
    </source>
</evidence>
<dbReference type="InterPro" id="IPR018710">
    <property type="entry name" value="DUF2232"/>
</dbReference>
<feature type="transmembrane region" description="Helical" evidence="1">
    <location>
        <begin position="164"/>
        <end position="189"/>
    </location>
</feature>
<keyword evidence="1" id="KW-0812">Transmembrane</keyword>
<reference evidence="2 3" key="1">
    <citation type="submission" date="2020-04" db="EMBL/GenBank/DDBJ databases">
        <title>Staphylococcus species from domestic dog.</title>
        <authorList>
            <person name="Paterson G.K."/>
        </authorList>
    </citation>
    <scope>NUCLEOTIDE SEQUENCE [LARGE SCALE GENOMIC DNA]</scope>
    <source>
        <strain evidence="2 3">H16/1A</strain>
    </source>
</reference>
<feature type="transmembrane region" description="Helical" evidence="1">
    <location>
        <begin position="12"/>
        <end position="38"/>
    </location>
</feature>
<feature type="transmembrane region" description="Helical" evidence="1">
    <location>
        <begin position="45"/>
        <end position="64"/>
    </location>
</feature>
<sequence length="303" mass="33871">MFSQIKPKATILGTLALIVVVLAMYFVPVLGIVLTLFATLPGIILWHRSVQSFGIAALITIVVSTLTGNLYLMTFMIIVLVVSAIIGYLLQKRASKERILYISTLVTSILTLIAMMILQSMRQLPYAHELLTPYKNAVEQTTQIESLDAQTQEMLQTSIQQLAIQLPGLIVVMIAIFFIISLLIVFPILRKFKIATPVFRPLYFWQVKRSVFGIYALALLVGILTESGTTANSISLNFQIVLGLLMVIQGLSFIHYVSMLKRMPKAVSVIFIIVGIIFYPLTRLIGLLDLGLNLKRMIKNNKR</sequence>
<accession>A0ABS0T8A3</accession>
<comment type="caution">
    <text evidence="2">The sequence shown here is derived from an EMBL/GenBank/DDBJ whole genome shotgun (WGS) entry which is preliminary data.</text>
</comment>
<keyword evidence="1" id="KW-1133">Transmembrane helix</keyword>
<feature type="transmembrane region" description="Helical" evidence="1">
    <location>
        <begin position="234"/>
        <end position="254"/>
    </location>
</feature>
<keyword evidence="1" id="KW-0472">Membrane</keyword>
<evidence type="ECO:0000313" key="3">
    <source>
        <dbReference type="Proteomes" id="UP000751852"/>
    </source>
</evidence>
<dbReference type="Pfam" id="PF09991">
    <property type="entry name" value="DUF2232"/>
    <property type="match status" value="1"/>
</dbReference>
<dbReference type="PANTHER" id="PTHR41324:SF1">
    <property type="entry name" value="DUF2232 DOMAIN-CONTAINING PROTEIN"/>
    <property type="match status" value="1"/>
</dbReference>
<feature type="transmembrane region" description="Helical" evidence="1">
    <location>
        <begin position="210"/>
        <end position="228"/>
    </location>
</feature>
<protein>
    <submittedName>
        <fullName evidence="2">DUF2232 domain-containing protein</fullName>
    </submittedName>
</protein>
<proteinExistence type="predicted"/>
<name>A0ABS0T8A3_9STAP</name>